<name>A0A5C7DU05_9BACT</name>
<dbReference type="GO" id="GO:0005524">
    <property type="term" value="F:ATP binding"/>
    <property type="evidence" value="ECO:0007669"/>
    <property type="project" value="UniProtKB-KW"/>
</dbReference>
<keyword evidence="3 5" id="KW-0067">ATP-binding</keyword>
<evidence type="ECO:0000313" key="5">
    <source>
        <dbReference type="EMBL" id="TXE78989.1"/>
    </source>
</evidence>
<dbReference type="Pfam" id="PF00004">
    <property type="entry name" value="AAA"/>
    <property type="match status" value="1"/>
</dbReference>
<organism evidence="5 6">
    <name type="scientific">Campylobacter peloridis</name>
    <dbReference type="NCBI Taxonomy" id="488546"/>
    <lineage>
        <taxon>Bacteria</taxon>
        <taxon>Pseudomonadati</taxon>
        <taxon>Campylobacterota</taxon>
        <taxon>Epsilonproteobacteria</taxon>
        <taxon>Campylobacterales</taxon>
        <taxon>Campylobacteraceae</taxon>
        <taxon>Campylobacter</taxon>
    </lineage>
</organism>
<feature type="domain" description="AAA+ ATPase" evidence="4">
    <location>
        <begin position="349"/>
        <end position="487"/>
    </location>
</feature>
<accession>A0A5C7DU05</accession>
<comment type="similarity">
    <text evidence="1">Belongs to the AAA ATPase family.</text>
</comment>
<evidence type="ECO:0000259" key="4">
    <source>
        <dbReference type="SMART" id="SM00382"/>
    </source>
</evidence>
<dbReference type="SMART" id="SM00382">
    <property type="entry name" value="AAA"/>
    <property type="match status" value="1"/>
</dbReference>
<evidence type="ECO:0000313" key="6">
    <source>
        <dbReference type="Proteomes" id="UP000321310"/>
    </source>
</evidence>
<dbReference type="InterPro" id="IPR027417">
    <property type="entry name" value="P-loop_NTPase"/>
</dbReference>
<sequence>MKDLKLFLSNTQKSNIYKNLQCNKNELLILKHLCKSYLQANASVNAYNLLNEVFGNDEYRFLDYLKDLKNLIERGFIIQIYSDFKVGKNSTLLLNLLQSDLSLSEVFLQILENKNIKDVMKEEPYEDHMDYLKDEFFKIELYQRLRFFTQNSKNKKLKEDIIEFQSYIKARLKKSKIANVLADIFKEYALNDKECLIFISLLKEEYLLNTENSYSRDFNFLLHLISDNEEQKQQNKALLEEDSKLLSTNLLEFDEFVNSLGDISRTFYLSDDILQRIINFKEPKKNKKIKLQNLVKNQDIFELIEPNINIDDVIMPQSTKDLLESILKQQDKKVLERLNKWGIKTNKNIEAKIIFYGPAGTGKTMSALSMAKAMKKSILSFDCSKILSKYVGESEQNVRKIFDTYKELCQSSKQSPILLLNEADQFLSTRVESSGGADKMHNQMQNIFLEQIERFNGVIIATTNFLESLDVAFSRRFDYKIEFKKPNFKERVLIWEKSLPKNAQFDKEFDLNVLAHYELSGAQIVMVVKNTALKVAISKEGIFKINDFLETIEKEIASSFDKNKIVGFKN</sequence>
<evidence type="ECO:0000256" key="1">
    <source>
        <dbReference type="ARBA" id="ARBA00006914"/>
    </source>
</evidence>
<dbReference type="EMBL" id="VOWB01000079">
    <property type="protein sequence ID" value="TXE78989.1"/>
    <property type="molecule type" value="Genomic_DNA"/>
</dbReference>
<evidence type="ECO:0000256" key="2">
    <source>
        <dbReference type="ARBA" id="ARBA00022741"/>
    </source>
</evidence>
<gene>
    <name evidence="5" type="ORF">FPD46_06955</name>
</gene>
<comment type="caution">
    <text evidence="5">The sequence shown here is derived from an EMBL/GenBank/DDBJ whole genome shotgun (WGS) entry which is preliminary data.</text>
</comment>
<proteinExistence type="inferred from homology"/>
<dbReference type="PANTHER" id="PTHR23073">
    <property type="entry name" value="26S PROTEASOME REGULATORY SUBUNIT"/>
    <property type="match status" value="1"/>
</dbReference>
<dbReference type="InterPro" id="IPR050221">
    <property type="entry name" value="26S_Proteasome_ATPase"/>
</dbReference>
<keyword evidence="2" id="KW-0547">Nucleotide-binding</keyword>
<dbReference type="CDD" id="cd19481">
    <property type="entry name" value="RecA-like_protease"/>
    <property type="match status" value="1"/>
</dbReference>
<dbReference type="InterPro" id="IPR003959">
    <property type="entry name" value="ATPase_AAA_core"/>
</dbReference>
<dbReference type="GO" id="GO:0016887">
    <property type="term" value="F:ATP hydrolysis activity"/>
    <property type="evidence" value="ECO:0007669"/>
    <property type="project" value="InterPro"/>
</dbReference>
<dbReference type="RefSeq" id="WP_147575893.1">
    <property type="nucleotide sequence ID" value="NZ_VOWB01000079.1"/>
</dbReference>
<dbReference type="Proteomes" id="UP000321310">
    <property type="component" value="Unassembled WGS sequence"/>
</dbReference>
<dbReference type="AlphaFoldDB" id="A0A5C7DU05"/>
<protein>
    <submittedName>
        <fullName evidence="5">ATP-binding protein</fullName>
    </submittedName>
</protein>
<dbReference type="SUPFAM" id="SSF52540">
    <property type="entry name" value="P-loop containing nucleoside triphosphate hydrolases"/>
    <property type="match status" value="1"/>
</dbReference>
<evidence type="ECO:0000256" key="3">
    <source>
        <dbReference type="ARBA" id="ARBA00022840"/>
    </source>
</evidence>
<dbReference type="Gene3D" id="3.40.50.300">
    <property type="entry name" value="P-loop containing nucleotide triphosphate hydrolases"/>
    <property type="match status" value="1"/>
</dbReference>
<reference evidence="5 6" key="1">
    <citation type="submission" date="2019-07" db="EMBL/GenBank/DDBJ databases">
        <title>Rapid identification of Enteric Bacteria from Whole Genome Sequences (WGS) using Average Nucleotide Identity (ANI).</title>
        <authorList>
            <person name="Lane C."/>
        </authorList>
    </citation>
    <scope>NUCLEOTIDE SEQUENCE [LARGE SCALE GENOMIC DNA]</scope>
    <source>
        <strain evidence="5 6">2016D-0250</strain>
    </source>
</reference>
<dbReference type="InterPro" id="IPR003593">
    <property type="entry name" value="AAA+_ATPase"/>
</dbReference>